<dbReference type="AlphaFoldDB" id="A0A0C9X2M6"/>
<proteinExistence type="predicted"/>
<gene>
    <name evidence="1" type="ORF">K443DRAFT_680047</name>
</gene>
<sequence length="343" mass="39323">MAPELPPADLQLVLSKIKNSESLIVSIITYQFPARDLYKLCPPDVSEEASLYKTPSSVLIPLEVYFAILSEYLGSFSQFIIKGALAYFKHLQDLIDEYEWSRVFEYHCAYFDQQVDKLRSAGPLHYPIEIWVTPDYQLMGQLDPTPELDASAQLKIIRSTENPIQVITVMLRGTFDPFADDGIKYYCYAKHKISKSLLWLHVPHPFNNVSFNWKILNGDCLHGGTTNNGTELPISEVIPLLTFEPGGKYPFLTLIMSDHFYTSREMLYGRKREKAYREEMNRQAEARAQWKAERNAYFKSLLPRVLGIFRINRNPLSSAKSTAESSLYKCDSTDKNSKEVSCV</sequence>
<organism evidence="1 2">
    <name type="scientific">Laccaria amethystina LaAM-08-1</name>
    <dbReference type="NCBI Taxonomy" id="1095629"/>
    <lineage>
        <taxon>Eukaryota</taxon>
        <taxon>Fungi</taxon>
        <taxon>Dikarya</taxon>
        <taxon>Basidiomycota</taxon>
        <taxon>Agaricomycotina</taxon>
        <taxon>Agaricomycetes</taxon>
        <taxon>Agaricomycetidae</taxon>
        <taxon>Agaricales</taxon>
        <taxon>Agaricineae</taxon>
        <taxon>Hydnangiaceae</taxon>
        <taxon>Laccaria</taxon>
    </lineage>
</organism>
<keyword evidence="2" id="KW-1185">Reference proteome</keyword>
<reference evidence="2" key="2">
    <citation type="submission" date="2015-01" db="EMBL/GenBank/DDBJ databases">
        <title>Evolutionary Origins and Diversification of the Mycorrhizal Mutualists.</title>
        <authorList>
            <consortium name="DOE Joint Genome Institute"/>
            <consortium name="Mycorrhizal Genomics Consortium"/>
            <person name="Kohler A."/>
            <person name="Kuo A."/>
            <person name="Nagy L.G."/>
            <person name="Floudas D."/>
            <person name="Copeland A."/>
            <person name="Barry K.W."/>
            <person name="Cichocki N."/>
            <person name="Veneault-Fourrey C."/>
            <person name="LaButti K."/>
            <person name="Lindquist E.A."/>
            <person name="Lipzen A."/>
            <person name="Lundell T."/>
            <person name="Morin E."/>
            <person name="Murat C."/>
            <person name="Riley R."/>
            <person name="Ohm R."/>
            <person name="Sun H."/>
            <person name="Tunlid A."/>
            <person name="Henrissat B."/>
            <person name="Grigoriev I.V."/>
            <person name="Hibbett D.S."/>
            <person name="Martin F."/>
        </authorList>
    </citation>
    <scope>NUCLEOTIDE SEQUENCE [LARGE SCALE GENOMIC DNA]</scope>
    <source>
        <strain evidence="2">LaAM-08-1</strain>
    </source>
</reference>
<name>A0A0C9X2M6_9AGAR</name>
<protein>
    <submittedName>
        <fullName evidence="1">Uncharacterized protein</fullName>
    </submittedName>
</protein>
<dbReference type="STRING" id="1095629.A0A0C9X2M6"/>
<accession>A0A0C9X2M6</accession>
<dbReference type="HOGENOM" id="CLU_809075_0_0_1"/>
<dbReference type="Proteomes" id="UP000054477">
    <property type="component" value="Unassembled WGS sequence"/>
</dbReference>
<evidence type="ECO:0000313" key="2">
    <source>
        <dbReference type="Proteomes" id="UP000054477"/>
    </source>
</evidence>
<evidence type="ECO:0000313" key="1">
    <source>
        <dbReference type="EMBL" id="KIJ99320.1"/>
    </source>
</evidence>
<reference evidence="1 2" key="1">
    <citation type="submission" date="2014-04" db="EMBL/GenBank/DDBJ databases">
        <authorList>
            <consortium name="DOE Joint Genome Institute"/>
            <person name="Kuo A."/>
            <person name="Kohler A."/>
            <person name="Nagy L.G."/>
            <person name="Floudas D."/>
            <person name="Copeland A."/>
            <person name="Barry K.W."/>
            <person name="Cichocki N."/>
            <person name="Veneault-Fourrey C."/>
            <person name="LaButti K."/>
            <person name="Lindquist E.A."/>
            <person name="Lipzen A."/>
            <person name="Lundell T."/>
            <person name="Morin E."/>
            <person name="Murat C."/>
            <person name="Sun H."/>
            <person name="Tunlid A."/>
            <person name="Henrissat B."/>
            <person name="Grigoriev I.V."/>
            <person name="Hibbett D.S."/>
            <person name="Martin F."/>
            <person name="Nordberg H.P."/>
            <person name="Cantor M.N."/>
            <person name="Hua S.X."/>
        </authorList>
    </citation>
    <scope>NUCLEOTIDE SEQUENCE [LARGE SCALE GENOMIC DNA]</scope>
    <source>
        <strain evidence="1 2">LaAM-08-1</strain>
    </source>
</reference>
<dbReference type="EMBL" id="KN838649">
    <property type="protein sequence ID" value="KIJ99320.1"/>
    <property type="molecule type" value="Genomic_DNA"/>
</dbReference>
<dbReference type="OrthoDB" id="2774821at2759"/>